<dbReference type="GO" id="GO:0008237">
    <property type="term" value="F:metallopeptidase activity"/>
    <property type="evidence" value="ECO:0007669"/>
    <property type="project" value="InterPro"/>
</dbReference>
<dbReference type="SUPFAM" id="SSF111283">
    <property type="entry name" value="Putative modulator of DNA gyrase, PmbA/TldD"/>
    <property type="match status" value="1"/>
</dbReference>
<dbReference type="PANTHER" id="PTHR43421">
    <property type="entry name" value="METALLOPROTEASE PMBA"/>
    <property type="match status" value="1"/>
</dbReference>
<accession>A0A7J2TJD6</accession>
<gene>
    <name evidence="4" type="ORF">ENP88_05940</name>
</gene>
<protein>
    <submittedName>
        <fullName evidence="4">TldD/PmbA family protein</fullName>
    </submittedName>
</protein>
<dbReference type="InterPro" id="IPR045570">
    <property type="entry name" value="Metalloprtase-TldD/E_cen_dom"/>
</dbReference>
<proteinExistence type="predicted"/>
<dbReference type="Gene3D" id="3.30.2290.10">
    <property type="entry name" value="PmbA/TldD superfamily"/>
    <property type="match status" value="1"/>
</dbReference>
<feature type="domain" description="Metalloprotease TldD/E central" evidence="3">
    <location>
        <begin position="101"/>
        <end position="180"/>
    </location>
</feature>
<dbReference type="PANTHER" id="PTHR43421:SF1">
    <property type="entry name" value="METALLOPROTEASE PMBA"/>
    <property type="match status" value="1"/>
</dbReference>
<reference evidence="4" key="1">
    <citation type="journal article" date="2020" name="mSystems">
        <title>Genome- and Community-Level Interaction Insights into Carbon Utilization and Element Cycling Functions of Hydrothermarchaeota in Hydrothermal Sediment.</title>
        <authorList>
            <person name="Zhou Z."/>
            <person name="Liu Y."/>
            <person name="Xu W."/>
            <person name="Pan J."/>
            <person name="Luo Z.H."/>
            <person name="Li M."/>
        </authorList>
    </citation>
    <scope>NUCLEOTIDE SEQUENCE [LARGE SCALE GENOMIC DNA]</scope>
    <source>
        <strain evidence="4">SpSt-26</strain>
    </source>
</reference>
<dbReference type="AlphaFoldDB" id="A0A7J2TJD6"/>
<dbReference type="InterPro" id="IPR047657">
    <property type="entry name" value="PmbA"/>
</dbReference>
<feature type="domain" description="Metalloprotease TldD/E C-terminal" evidence="2">
    <location>
        <begin position="189"/>
        <end position="390"/>
    </location>
</feature>
<dbReference type="Pfam" id="PF19289">
    <property type="entry name" value="PmbA_TldD_3rd"/>
    <property type="match status" value="1"/>
</dbReference>
<dbReference type="EMBL" id="DSLA01000094">
    <property type="protein sequence ID" value="HEH35675.1"/>
    <property type="molecule type" value="Genomic_DNA"/>
</dbReference>
<dbReference type="InterPro" id="IPR035068">
    <property type="entry name" value="TldD/PmbA_N"/>
</dbReference>
<dbReference type="GO" id="GO:0006508">
    <property type="term" value="P:proteolysis"/>
    <property type="evidence" value="ECO:0007669"/>
    <property type="project" value="InterPro"/>
</dbReference>
<name>A0A7J2TJD6_ARCFL</name>
<dbReference type="InterPro" id="IPR036059">
    <property type="entry name" value="TldD/PmbA_sf"/>
</dbReference>
<dbReference type="GO" id="GO:0005829">
    <property type="term" value="C:cytosol"/>
    <property type="evidence" value="ECO:0007669"/>
    <property type="project" value="TreeGrafter"/>
</dbReference>
<dbReference type="Pfam" id="PF01523">
    <property type="entry name" value="PmbA_TldD_1st"/>
    <property type="match status" value="1"/>
</dbReference>
<sequence>MHWEIFSEEIFGYSAEIEAGKLKVLKKVKDKAFAVRVIENGRLGFSAGRDLDKTIEAARKIARISEEKIDEFPVEKPAKVEGLYDSRFKNLDGEFIKEEFERLLSAVEKAKIASAVISHEMVKVELRNSSGAELEELGTFSFFSIETVFNDGSGFAQTQSRKMELEIEETAIYAEELALKSAGAEKIESGYYDVILMPQAVHQLFSHTLYPSLSAENVARGRSRLYTGMELGKIRILDDATVPYGFASYSFDDEGVMARRKVLIDGKVVGFYSDWKNSKKFGLTGNGLRMNIDSPPVPMPSNIVIELDEKVDESGALVIHNIIGAHTANFISGDFSVETLNAEFKGKAVKGAMIYGNIFDLLGKVQGFLSNAIQIENTITPAIRFGEVRIV</sequence>
<evidence type="ECO:0000259" key="2">
    <source>
        <dbReference type="Pfam" id="PF19289"/>
    </source>
</evidence>
<dbReference type="InterPro" id="IPR045569">
    <property type="entry name" value="Metalloprtase-TldD/E_C"/>
</dbReference>
<evidence type="ECO:0000259" key="1">
    <source>
        <dbReference type="Pfam" id="PF01523"/>
    </source>
</evidence>
<evidence type="ECO:0000259" key="3">
    <source>
        <dbReference type="Pfam" id="PF19290"/>
    </source>
</evidence>
<feature type="domain" description="Metalloprotease TldD/E N-terminal" evidence="1">
    <location>
        <begin position="3"/>
        <end position="62"/>
    </location>
</feature>
<organism evidence="4">
    <name type="scientific">Archaeoglobus fulgidus</name>
    <dbReference type="NCBI Taxonomy" id="2234"/>
    <lineage>
        <taxon>Archaea</taxon>
        <taxon>Methanobacteriati</taxon>
        <taxon>Methanobacteriota</taxon>
        <taxon>Archaeoglobi</taxon>
        <taxon>Archaeoglobales</taxon>
        <taxon>Archaeoglobaceae</taxon>
        <taxon>Archaeoglobus</taxon>
    </lineage>
</organism>
<dbReference type="Pfam" id="PF19290">
    <property type="entry name" value="PmbA_TldD_2nd"/>
    <property type="match status" value="1"/>
</dbReference>
<evidence type="ECO:0000313" key="4">
    <source>
        <dbReference type="EMBL" id="HEH35675.1"/>
    </source>
</evidence>
<dbReference type="InterPro" id="IPR002510">
    <property type="entry name" value="Metalloprtase-TldD/E_N"/>
</dbReference>
<comment type="caution">
    <text evidence="4">The sequence shown here is derived from an EMBL/GenBank/DDBJ whole genome shotgun (WGS) entry which is preliminary data.</text>
</comment>